<dbReference type="EMBL" id="BK016154">
    <property type="protein sequence ID" value="DAF98739.1"/>
    <property type="molecule type" value="Genomic_DNA"/>
</dbReference>
<protein>
    <submittedName>
        <fullName evidence="1">Uncharacterized protein</fullName>
    </submittedName>
</protein>
<name>A0A8S5UWB6_9CAUD</name>
<proteinExistence type="predicted"/>
<evidence type="ECO:0000313" key="1">
    <source>
        <dbReference type="EMBL" id="DAF98739.1"/>
    </source>
</evidence>
<sequence>MRQVLSNIHIVHLVQKDKLLCNRLAQLQRLVY</sequence>
<organism evidence="1">
    <name type="scientific">Siphoviridae sp. ct8rU2</name>
    <dbReference type="NCBI Taxonomy" id="2825366"/>
    <lineage>
        <taxon>Viruses</taxon>
        <taxon>Duplodnaviria</taxon>
        <taxon>Heunggongvirae</taxon>
        <taxon>Uroviricota</taxon>
        <taxon>Caudoviricetes</taxon>
    </lineage>
</organism>
<reference evidence="1" key="1">
    <citation type="journal article" date="2021" name="Proc. Natl. Acad. Sci. U.S.A.">
        <title>A Catalog of Tens of Thousands of Viruses from Human Metagenomes Reveals Hidden Associations with Chronic Diseases.</title>
        <authorList>
            <person name="Tisza M.J."/>
            <person name="Buck C.B."/>
        </authorList>
    </citation>
    <scope>NUCLEOTIDE SEQUENCE</scope>
    <source>
        <strain evidence="1">Ct8rU2</strain>
    </source>
</reference>
<accession>A0A8S5UWB6</accession>